<organism evidence="2 3">
    <name type="scientific">Fontibacillus phaseoli</name>
    <dbReference type="NCBI Taxonomy" id="1416533"/>
    <lineage>
        <taxon>Bacteria</taxon>
        <taxon>Bacillati</taxon>
        <taxon>Bacillota</taxon>
        <taxon>Bacilli</taxon>
        <taxon>Bacillales</taxon>
        <taxon>Paenibacillaceae</taxon>
        <taxon>Fontibacillus</taxon>
    </lineage>
</organism>
<evidence type="ECO:0000313" key="3">
    <source>
        <dbReference type="Proteomes" id="UP000253090"/>
    </source>
</evidence>
<evidence type="ECO:0000256" key="1">
    <source>
        <dbReference type="SAM" id="Coils"/>
    </source>
</evidence>
<name>A0A369BTH5_9BACL</name>
<dbReference type="EMBL" id="QPJW01000001">
    <property type="protein sequence ID" value="RCX22914.1"/>
    <property type="molecule type" value="Genomic_DNA"/>
</dbReference>
<proteinExistence type="predicted"/>
<accession>A0A369BTH5</accession>
<feature type="coiled-coil region" evidence="1">
    <location>
        <begin position="22"/>
        <end position="56"/>
    </location>
</feature>
<evidence type="ECO:0000313" key="2">
    <source>
        <dbReference type="EMBL" id="RCX22914.1"/>
    </source>
</evidence>
<dbReference type="AlphaFoldDB" id="A0A369BTH5"/>
<reference evidence="2 3" key="1">
    <citation type="submission" date="2018-07" db="EMBL/GenBank/DDBJ databases">
        <title>Genomic Encyclopedia of Type Strains, Phase III (KMG-III): the genomes of soil and plant-associated and newly described type strains.</title>
        <authorList>
            <person name="Whitman W."/>
        </authorList>
    </citation>
    <scope>NUCLEOTIDE SEQUENCE [LARGE SCALE GENOMIC DNA]</scope>
    <source>
        <strain evidence="2 3">CECT 8333</strain>
    </source>
</reference>
<dbReference type="RefSeq" id="WP_181873000.1">
    <property type="nucleotide sequence ID" value="NZ_QPJW01000001.1"/>
</dbReference>
<keyword evidence="1" id="KW-0175">Coiled coil</keyword>
<protein>
    <submittedName>
        <fullName evidence="2">Uncharacterized protein</fullName>
    </submittedName>
</protein>
<gene>
    <name evidence="2" type="ORF">DFP94_101503</name>
</gene>
<dbReference type="Proteomes" id="UP000253090">
    <property type="component" value="Unassembled WGS sequence"/>
</dbReference>
<keyword evidence="3" id="KW-1185">Reference proteome</keyword>
<sequence length="58" mass="6632">MILLPDNGNTCAHLIVMQRVEVASLENSVEIYAGLLAKYERKLAEARRRLAKSENYLR</sequence>
<comment type="caution">
    <text evidence="2">The sequence shown here is derived from an EMBL/GenBank/DDBJ whole genome shotgun (WGS) entry which is preliminary data.</text>
</comment>